<dbReference type="SUPFAM" id="SSF51182">
    <property type="entry name" value="RmlC-like cupins"/>
    <property type="match status" value="1"/>
</dbReference>
<dbReference type="AlphaFoldDB" id="A0A8J3Q1I5"/>
<sequence length="126" mass="13686">MAADSGKLNVTRLYTDSAGESHFLDETAQVQEVDFAPPAPPMFMSAPTEVKQMVYLKLPTGWYGDLHPAPRRQQMTLLSGALEVRASDGEVRQFRPGETVLVEDTTGKGHASKSVNGESVVLVVQL</sequence>
<dbReference type="InterPro" id="IPR014710">
    <property type="entry name" value="RmlC-like_jellyroll"/>
</dbReference>
<protein>
    <recommendedName>
        <fullName evidence="3">Cupin domain-containing protein</fullName>
    </recommendedName>
</protein>
<evidence type="ECO:0000313" key="2">
    <source>
        <dbReference type="Proteomes" id="UP000612899"/>
    </source>
</evidence>
<accession>A0A8J3Q1I5</accession>
<evidence type="ECO:0008006" key="3">
    <source>
        <dbReference type="Google" id="ProtNLM"/>
    </source>
</evidence>
<dbReference type="RefSeq" id="WP_203905991.1">
    <property type="nucleotide sequence ID" value="NZ_BONY01000001.1"/>
</dbReference>
<gene>
    <name evidence="1" type="ORF">Rhe02_01070</name>
</gene>
<name>A0A8J3Q1I5_9ACTN</name>
<evidence type="ECO:0000313" key="1">
    <source>
        <dbReference type="EMBL" id="GIH02040.1"/>
    </source>
</evidence>
<proteinExistence type="predicted"/>
<comment type="caution">
    <text evidence="1">The sequence shown here is derived from an EMBL/GenBank/DDBJ whole genome shotgun (WGS) entry which is preliminary data.</text>
</comment>
<dbReference type="InterPro" id="IPR011051">
    <property type="entry name" value="RmlC_Cupin_sf"/>
</dbReference>
<keyword evidence="2" id="KW-1185">Reference proteome</keyword>
<dbReference type="Proteomes" id="UP000612899">
    <property type="component" value="Unassembled WGS sequence"/>
</dbReference>
<reference evidence="1" key="1">
    <citation type="submission" date="2021-01" db="EMBL/GenBank/DDBJ databases">
        <title>Whole genome shotgun sequence of Rhizocola hellebori NBRC 109834.</title>
        <authorList>
            <person name="Komaki H."/>
            <person name="Tamura T."/>
        </authorList>
    </citation>
    <scope>NUCLEOTIDE SEQUENCE</scope>
    <source>
        <strain evidence="1">NBRC 109834</strain>
    </source>
</reference>
<dbReference type="Gene3D" id="2.60.120.10">
    <property type="entry name" value="Jelly Rolls"/>
    <property type="match status" value="1"/>
</dbReference>
<organism evidence="1 2">
    <name type="scientific">Rhizocola hellebori</name>
    <dbReference type="NCBI Taxonomy" id="1392758"/>
    <lineage>
        <taxon>Bacteria</taxon>
        <taxon>Bacillati</taxon>
        <taxon>Actinomycetota</taxon>
        <taxon>Actinomycetes</taxon>
        <taxon>Micromonosporales</taxon>
        <taxon>Micromonosporaceae</taxon>
        <taxon>Rhizocola</taxon>
    </lineage>
</organism>
<dbReference type="EMBL" id="BONY01000001">
    <property type="protein sequence ID" value="GIH02040.1"/>
    <property type="molecule type" value="Genomic_DNA"/>
</dbReference>